<keyword evidence="1" id="KW-0489">Methyltransferase</keyword>
<reference evidence="1 2" key="1">
    <citation type="submission" date="2018-09" db="EMBL/GenBank/DDBJ databases">
        <authorList>
            <person name="Wang X."/>
            <person name="Du Z."/>
        </authorList>
    </citation>
    <scope>NUCLEOTIDE SEQUENCE [LARGE SCALE GENOMIC DNA]</scope>
    <source>
        <strain evidence="1 2">N3</strain>
    </source>
</reference>
<protein>
    <submittedName>
        <fullName evidence="1">Class I SAM-dependent methyltransferase</fullName>
    </submittedName>
</protein>
<dbReference type="OrthoDB" id="938855at2"/>
<dbReference type="Proteomes" id="UP000283522">
    <property type="component" value="Unassembled WGS sequence"/>
</dbReference>
<proteinExistence type="predicted"/>
<dbReference type="EMBL" id="QXML01000015">
    <property type="protein sequence ID" value="RIW12269.1"/>
    <property type="molecule type" value="Genomic_DNA"/>
</dbReference>
<dbReference type="Pfam" id="PF13578">
    <property type="entry name" value="Methyltransf_24"/>
    <property type="match status" value="1"/>
</dbReference>
<evidence type="ECO:0000313" key="1">
    <source>
        <dbReference type="EMBL" id="RIW12269.1"/>
    </source>
</evidence>
<gene>
    <name evidence="1" type="ORF">D0X99_19495</name>
</gene>
<dbReference type="GO" id="GO:0008168">
    <property type="term" value="F:methyltransferase activity"/>
    <property type="evidence" value="ECO:0007669"/>
    <property type="project" value="UniProtKB-KW"/>
</dbReference>
<keyword evidence="2" id="KW-1185">Reference proteome</keyword>
<sequence length="206" mass="23840">MALRAFPAYYSYNRKLIPPYKASKPWIAHFAFQRLKSLIRPNMSVLEFGSGGSTLYLADKVESIYSIEHDPFWFKEIHKELEKYPSVTHVLVSPEKKEGVEQYKSVNGLFSTGLDFEKYAHAADHLPDNSIDLLIIDGRVRPQCLKQTKSKLKPGGILLFDNADRESYQETIKSELNGWKMEMYNGVTVYDAFFNETRIYYKPSHL</sequence>
<dbReference type="InterPro" id="IPR029063">
    <property type="entry name" value="SAM-dependent_MTases_sf"/>
</dbReference>
<comment type="caution">
    <text evidence="1">The sequence shown here is derived from an EMBL/GenBank/DDBJ whole genome shotgun (WGS) entry which is preliminary data.</text>
</comment>
<organism evidence="1 2">
    <name type="scientific">Algoriphagus lacus</name>
    <dbReference type="NCBI Taxonomy" id="2056311"/>
    <lineage>
        <taxon>Bacteria</taxon>
        <taxon>Pseudomonadati</taxon>
        <taxon>Bacteroidota</taxon>
        <taxon>Cytophagia</taxon>
        <taxon>Cytophagales</taxon>
        <taxon>Cyclobacteriaceae</taxon>
        <taxon>Algoriphagus</taxon>
    </lineage>
</organism>
<dbReference type="SUPFAM" id="SSF53335">
    <property type="entry name" value="S-adenosyl-L-methionine-dependent methyltransferases"/>
    <property type="match status" value="1"/>
</dbReference>
<name>A0A418PLS3_9BACT</name>
<accession>A0A418PLS3</accession>
<dbReference type="AlphaFoldDB" id="A0A418PLS3"/>
<dbReference type="GO" id="GO:0032259">
    <property type="term" value="P:methylation"/>
    <property type="evidence" value="ECO:0007669"/>
    <property type="project" value="UniProtKB-KW"/>
</dbReference>
<keyword evidence="1" id="KW-0808">Transferase</keyword>
<dbReference type="Gene3D" id="3.40.50.150">
    <property type="entry name" value="Vaccinia Virus protein VP39"/>
    <property type="match status" value="1"/>
</dbReference>
<evidence type="ECO:0000313" key="2">
    <source>
        <dbReference type="Proteomes" id="UP000283522"/>
    </source>
</evidence>
<dbReference type="RefSeq" id="WP_119479553.1">
    <property type="nucleotide sequence ID" value="NZ_QXML01000015.1"/>
</dbReference>